<dbReference type="EMBL" id="NIVC01000067">
    <property type="protein sequence ID" value="PAA92019.1"/>
    <property type="molecule type" value="Genomic_DNA"/>
</dbReference>
<dbReference type="AlphaFoldDB" id="A0A267H3C6"/>
<name>A0A267H3C6_9PLAT</name>
<dbReference type="Gene3D" id="2.170.15.10">
    <property type="entry name" value="Proaerolysin, chain A, domain 3"/>
    <property type="match status" value="1"/>
</dbReference>
<proteinExistence type="predicted"/>
<dbReference type="OrthoDB" id="5819442at2759"/>
<dbReference type="Proteomes" id="UP000215902">
    <property type="component" value="Unassembled WGS sequence"/>
</dbReference>
<gene>
    <name evidence="1" type="ORF">BOX15_Mlig016627g3</name>
</gene>
<reference evidence="1 2" key="1">
    <citation type="submission" date="2017-06" db="EMBL/GenBank/DDBJ databases">
        <title>A platform for efficient transgenesis in Macrostomum lignano, a flatworm model organism for stem cell research.</title>
        <authorList>
            <person name="Berezikov E."/>
        </authorList>
    </citation>
    <scope>NUCLEOTIDE SEQUENCE [LARGE SCALE GENOMIC DNA]</scope>
    <source>
        <strain evidence="1">DV1</strain>
        <tissue evidence="1">Whole organism</tissue>
    </source>
</reference>
<accession>A0A267H3C6</accession>
<comment type="caution">
    <text evidence="1">The sequence shown here is derived from an EMBL/GenBank/DDBJ whole genome shotgun (WGS) entry which is preliminary data.</text>
</comment>
<protein>
    <submittedName>
        <fullName evidence="1">Uncharacterized protein</fullName>
    </submittedName>
</protein>
<evidence type="ECO:0000313" key="2">
    <source>
        <dbReference type="Proteomes" id="UP000215902"/>
    </source>
</evidence>
<organism evidence="1 2">
    <name type="scientific">Macrostomum lignano</name>
    <dbReference type="NCBI Taxonomy" id="282301"/>
    <lineage>
        <taxon>Eukaryota</taxon>
        <taxon>Metazoa</taxon>
        <taxon>Spiralia</taxon>
        <taxon>Lophotrochozoa</taxon>
        <taxon>Platyhelminthes</taxon>
        <taxon>Rhabditophora</taxon>
        <taxon>Macrostomorpha</taxon>
        <taxon>Macrostomida</taxon>
        <taxon>Macrostomidae</taxon>
        <taxon>Macrostomum</taxon>
    </lineage>
</organism>
<sequence length="296" mass="33192">MADEPAALKEQIVNLDDIVDRFAEAIYDRNERKDLEKSLGCRLPWGELRREIDTRELQVVTAVPNYEPEAANRAGGDGEGDDDKLLASEAVTVVAQGRALRPSTSSCCAFRTVYTNECPHEIVNHINTSRTTRSSCCYRITRGLVLNQEFGLKLALPQDILELNAGFSAEFSLEKESEKSVESEVTWAINTEIRVPGSRDGRPSRVEAEVVIEEDEFKARFTAVTYLSGRIKVRLYTKDNRYLLPIVIPNLRQVFQRNLGFRHPEGSSKVAFVTAGTFHTRFGVSQRVRIVPAADS</sequence>
<dbReference type="CDD" id="cd20237">
    <property type="entry name" value="PFM_LIN24-like"/>
    <property type="match status" value="1"/>
</dbReference>
<dbReference type="PANTHER" id="PTHR39369:SF6">
    <property type="entry name" value="LIN-24 (TWENTY-FOUR) LIKE"/>
    <property type="match status" value="1"/>
</dbReference>
<dbReference type="PANTHER" id="PTHR39369">
    <property type="entry name" value="LIN-24 (TWENTY-FOUR) LIKE"/>
    <property type="match status" value="1"/>
</dbReference>
<evidence type="ECO:0000313" key="1">
    <source>
        <dbReference type="EMBL" id="PAA92019.1"/>
    </source>
</evidence>
<keyword evidence="2" id="KW-1185">Reference proteome</keyword>
<dbReference type="SUPFAM" id="SSF56973">
    <property type="entry name" value="Aerolisin/ETX pore-forming domain"/>
    <property type="match status" value="1"/>
</dbReference>